<keyword evidence="7 9" id="KW-1133">Transmembrane helix</keyword>
<accession>A0A9W6B539</accession>
<evidence type="ECO:0000259" key="10">
    <source>
        <dbReference type="PROSITE" id="PS51012"/>
    </source>
</evidence>
<keyword evidence="4 9" id="KW-1003">Cell membrane</keyword>
<dbReference type="PANTHER" id="PTHR30413:SF8">
    <property type="entry name" value="TRANSPORT PERMEASE PROTEIN"/>
    <property type="match status" value="1"/>
</dbReference>
<feature type="transmembrane region" description="Helical" evidence="9">
    <location>
        <begin position="135"/>
        <end position="154"/>
    </location>
</feature>
<evidence type="ECO:0000256" key="8">
    <source>
        <dbReference type="ARBA" id="ARBA00023136"/>
    </source>
</evidence>
<keyword evidence="8 9" id="KW-0472">Membrane</keyword>
<evidence type="ECO:0000256" key="7">
    <source>
        <dbReference type="ARBA" id="ARBA00022989"/>
    </source>
</evidence>
<keyword evidence="3 9" id="KW-0813">Transport</keyword>
<dbReference type="EMBL" id="BRVP01000006">
    <property type="protein sequence ID" value="GLB52037.1"/>
    <property type="molecule type" value="Genomic_DNA"/>
</dbReference>
<dbReference type="PROSITE" id="PS51012">
    <property type="entry name" value="ABC_TM2"/>
    <property type="match status" value="1"/>
</dbReference>
<reference evidence="11" key="1">
    <citation type="submission" date="2022-07" db="EMBL/GenBank/DDBJ databases">
        <title>Taxonomy of Novel Oxalotrophic and Methylotrophic Bacteria.</title>
        <authorList>
            <person name="Sahin N."/>
            <person name="Tani A."/>
        </authorList>
    </citation>
    <scope>NUCLEOTIDE SEQUENCE</scope>
    <source>
        <strain evidence="11">AM327</strain>
    </source>
</reference>
<evidence type="ECO:0000256" key="1">
    <source>
        <dbReference type="ARBA" id="ARBA00004429"/>
    </source>
</evidence>
<dbReference type="Pfam" id="PF01061">
    <property type="entry name" value="ABC2_membrane"/>
    <property type="match status" value="1"/>
</dbReference>
<evidence type="ECO:0000256" key="5">
    <source>
        <dbReference type="ARBA" id="ARBA00022519"/>
    </source>
</evidence>
<keyword evidence="12" id="KW-1185">Reference proteome</keyword>
<sequence>MQKSDDPVWIYEISPKKSLIEFNFKEIWRYRDLLMLFVKRNVVTVYKQTVLGPLWFLIQPLLTAVVLTFIFNTVAGVDTLGVPNFLFNLAGVSLWNYFRECLTTTSSTFVTNQNLFGKVYFPRIIMPLSTVISNLLKYGIQLFIFMVFYLYFIFKGANNYHFQIEFIYFPVLILSMAFIGLGLGMILASLTTKYRDVSFLITFAVQLLMYVSAVMYPISFLVKKSPKYAWLVENNPLALIVETFRYMVFGSGIFTYYNLIGSFLISVVIFLFGVIVFNRTEKTFIDTV</sequence>
<evidence type="ECO:0000256" key="6">
    <source>
        <dbReference type="ARBA" id="ARBA00022692"/>
    </source>
</evidence>
<dbReference type="Proteomes" id="UP001143545">
    <property type="component" value="Unassembled WGS sequence"/>
</dbReference>
<feature type="transmembrane region" description="Helical" evidence="9">
    <location>
        <begin position="197"/>
        <end position="218"/>
    </location>
</feature>
<gene>
    <name evidence="11" type="ORF">NBRC110019_10760</name>
</gene>
<dbReference type="InterPro" id="IPR047817">
    <property type="entry name" value="ABC2_TM_bact-type"/>
</dbReference>
<dbReference type="GO" id="GO:0043190">
    <property type="term" value="C:ATP-binding cassette (ABC) transporter complex"/>
    <property type="evidence" value="ECO:0007669"/>
    <property type="project" value="InterPro"/>
</dbReference>
<feature type="domain" description="ABC transmembrane type-2" evidence="10">
    <location>
        <begin position="51"/>
        <end position="280"/>
    </location>
</feature>
<feature type="transmembrane region" description="Helical" evidence="9">
    <location>
        <begin position="54"/>
        <end position="74"/>
    </location>
</feature>
<dbReference type="GO" id="GO:0015920">
    <property type="term" value="P:lipopolysaccharide transport"/>
    <property type="evidence" value="ECO:0007669"/>
    <property type="project" value="TreeGrafter"/>
</dbReference>
<evidence type="ECO:0000313" key="11">
    <source>
        <dbReference type="EMBL" id="GLB52037.1"/>
    </source>
</evidence>
<keyword evidence="6 9" id="KW-0812">Transmembrane</keyword>
<dbReference type="AlphaFoldDB" id="A0A9W6B539"/>
<evidence type="ECO:0000256" key="4">
    <source>
        <dbReference type="ARBA" id="ARBA00022475"/>
    </source>
</evidence>
<comment type="similarity">
    <text evidence="2 9">Belongs to the ABC-2 integral membrane protein family.</text>
</comment>
<organism evidence="11 12">
    <name type="scientific">Neptunitalea chrysea</name>
    <dbReference type="NCBI Taxonomy" id="1647581"/>
    <lineage>
        <taxon>Bacteria</taxon>
        <taxon>Pseudomonadati</taxon>
        <taxon>Bacteroidota</taxon>
        <taxon>Flavobacteriia</taxon>
        <taxon>Flavobacteriales</taxon>
        <taxon>Flavobacteriaceae</taxon>
        <taxon>Neptunitalea</taxon>
    </lineage>
</organism>
<feature type="transmembrane region" description="Helical" evidence="9">
    <location>
        <begin position="256"/>
        <end position="277"/>
    </location>
</feature>
<dbReference type="GO" id="GO:0140359">
    <property type="term" value="F:ABC-type transporter activity"/>
    <property type="evidence" value="ECO:0007669"/>
    <property type="project" value="InterPro"/>
</dbReference>
<evidence type="ECO:0000313" key="12">
    <source>
        <dbReference type="Proteomes" id="UP001143545"/>
    </source>
</evidence>
<comment type="caution">
    <text evidence="11">The sequence shown here is derived from an EMBL/GenBank/DDBJ whole genome shotgun (WGS) entry which is preliminary data.</text>
</comment>
<evidence type="ECO:0000256" key="2">
    <source>
        <dbReference type="ARBA" id="ARBA00007783"/>
    </source>
</evidence>
<comment type="subcellular location">
    <subcellularLocation>
        <location evidence="1">Cell inner membrane</location>
        <topology evidence="1">Multi-pass membrane protein</topology>
    </subcellularLocation>
    <subcellularLocation>
        <location evidence="9">Cell membrane</location>
        <topology evidence="9">Multi-pass membrane protein</topology>
    </subcellularLocation>
</comment>
<feature type="transmembrane region" description="Helical" evidence="9">
    <location>
        <begin position="80"/>
        <end position="98"/>
    </location>
</feature>
<protein>
    <recommendedName>
        <fullName evidence="9">Transport permease protein</fullName>
    </recommendedName>
</protein>
<feature type="transmembrane region" description="Helical" evidence="9">
    <location>
        <begin position="166"/>
        <end position="190"/>
    </location>
</feature>
<dbReference type="PRINTS" id="PR00164">
    <property type="entry name" value="ABC2TRNSPORT"/>
</dbReference>
<proteinExistence type="inferred from homology"/>
<dbReference type="RefSeq" id="WP_281753089.1">
    <property type="nucleotide sequence ID" value="NZ_BRVP01000006.1"/>
</dbReference>
<dbReference type="InterPro" id="IPR000412">
    <property type="entry name" value="ABC_2_transport"/>
</dbReference>
<evidence type="ECO:0000256" key="3">
    <source>
        <dbReference type="ARBA" id="ARBA00022448"/>
    </source>
</evidence>
<evidence type="ECO:0000256" key="9">
    <source>
        <dbReference type="RuleBase" id="RU361157"/>
    </source>
</evidence>
<dbReference type="InterPro" id="IPR013525">
    <property type="entry name" value="ABC2_TM"/>
</dbReference>
<dbReference type="PANTHER" id="PTHR30413">
    <property type="entry name" value="INNER MEMBRANE TRANSPORT PERMEASE"/>
    <property type="match status" value="1"/>
</dbReference>
<keyword evidence="5" id="KW-0997">Cell inner membrane</keyword>
<name>A0A9W6B539_9FLAO</name>